<protein>
    <submittedName>
        <fullName evidence="2">Uncharacterized protein</fullName>
    </submittedName>
</protein>
<accession>A0ABQ0WVM0</accession>
<proteinExistence type="predicted"/>
<dbReference type="EMBL" id="BJZK01000004">
    <property type="protein sequence ID" value="GEO71513.1"/>
    <property type="molecule type" value="Genomic_DNA"/>
</dbReference>
<organism evidence="2 3">
    <name type="scientific">Levilactobacillus zymae</name>
    <dbReference type="NCBI Taxonomy" id="267363"/>
    <lineage>
        <taxon>Bacteria</taxon>
        <taxon>Bacillati</taxon>
        <taxon>Bacillota</taxon>
        <taxon>Bacilli</taxon>
        <taxon>Lactobacillales</taxon>
        <taxon>Lactobacillaceae</taxon>
        <taxon>Levilactobacillus</taxon>
    </lineage>
</organism>
<evidence type="ECO:0000313" key="2">
    <source>
        <dbReference type="EMBL" id="GEO71513.1"/>
    </source>
</evidence>
<feature type="signal peptide" evidence="1">
    <location>
        <begin position="1"/>
        <end position="18"/>
    </location>
</feature>
<gene>
    <name evidence="2" type="ORF">LZY01_06810</name>
</gene>
<comment type="caution">
    <text evidence="2">The sequence shown here is derived from an EMBL/GenBank/DDBJ whole genome shotgun (WGS) entry which is preliminary data.</text>
</comment>
<sequence>MTGLLGLGLMSAPSSALAASGTVKIGNTTADKLFLHIAQHYRTTRTTKLHVMVTSIHSHQSAKTKTLTLPKGVTLAAKHETGANYRLDASLLSYRRLKPLIKQGYIPVSGEMTTLKSRTLVKVKRPAFLPAYSYGDLYPGHSQAAITRAAGNQEANRIQLTADGYLDRYQPNHQVLATARLQVTPTLHAKIQRTKVTKHGTRYLYFKTKLSGLTTKHVRRTGTARYRLTLTNNHRPIHNPGNSDNDLAGWFYSRYTLGGHAYFTPLGNDGPGD</sequence>
<keyword evidence="3" id="KW-1185">Reference proteome</keyword>
<dbReference type="RefSeq" id="WP_057732628.1">
    <property type="nucleotide sequence ID" value="NZ_CP045179.1"/>
</dbReference>
<dbReference type="Proteomes" id="UP000321794">
    <property type="component" value="Unassembled WGS sequence"/>
</dbReference>
<name>A0ABQ0WVM0_9LACO</name>
<evidence type="ECO:0000313" key="3">
    <source>
        <dbReference type="Proteomes" id="UP000321794"/>
    </source>
</evidence>
<keyword evidence="1" id="KW-0732">Signal</keyword>
<feature type="chain" id="PRO_5046302724" evidence="1">
    <location>
        <begin position="19"/>
        <end position="273"/>
    </location>
</feature>
<reference evidence="2 3" key="1">
    <citation type="submission" date="2019-07" db="EMBL/GenBank/DDBJ databases">
        <title>Whole genome shotgun sequence of Lactobacillus zymae NBRC 107157.</title>
        <authorList>
            <person name="Hosoyama A."/>
            <person name="Uohara A."/>
            <person name="Ohji S."/>
            <person name="Ichikawa N."/>
        </authorList>
    </citation>
    <scope>NUCLEOTIDE SEQUENCE [LARGE SCALE GENOMIC DNA]</scope>
    <source>
        <strain evidence="2 3">NBRC 107157</strain>
    </source>
</reference>
<evidence type="ECO:0000256" key="1">
    <source>
        <dbReference type="SAM" id="SignalP"/>
    </source>
</evidence>